<gene>
    <name evidence="1" type="ORF">scyTo_0009320</name>
</gene>
<accession>A0A401NKG0</accession>
<reference evidence="1 2" key="1">
    <citation type="journal article" date="2018" name="Nat. Ecol. Evol.">
        <title>Shark genomes provide insights into elasmobranch evolution and the origin of vertebrates.</title>
        <authorList>
            <person name="Hara Y"/>
            <person name="Yamaguchi K"/>
            <person name="Onimaru K"/>
            <person name="Kadota M"/>
            <person name="Koyanagi M"/>
            <person name="Keeley SD"/>
            <person name="Tatsumi K"/>
            <person name="Tanaka K"/>
            <person name="Motone F"/>
            <person name="Kageyama Y"/>
            <person name="Nozu R"/>
            <person name="Adachi N"/>
            <person name="Nishimura O"/>
            <person name="Nakagawa R"/>
            <person name="Tanegashima C"/>
            <person name="Kiyatake I"/>
            <person name="Matsumoto R"/>
            <person name="Murakumo K"/>
            <person name="Nishida K"/>
            <person name="Terakita A"/>
            <person name="Kuratani S"/>
            <person name="Sato K"/>
            <person name="Hyodo S Kuraku.S."/>
        </authorList>
    </citation>
    <scope>NUCLEOTIDE SEQUENCE [LARGE SCALE GENOMIC DNA]</scope>
</reference>
<proteinExistence type="predicted"/>
<comment type="caution">
    <text evidence="1">The sequence shown here is derived from an EMBL/GenBank/DDBJ whole genome shotgun (WGS) entry which is preliminary data.</text>
</comment>
<sequence>MVQHYKYRVNNSCSQLIIQSTMRKPGQTKGLHRSYLRWKQQMKLPTNQPLCVVLLQGVKLLPAPLCHTYQKIAEQL</sequence>
<dbReference type="Proteomes" id="UP000288216">
    <property type="component" value="Unassembled WGS sequence"/>
</dbReference>
<protein>
    <submittedName>
        <fullName evidence="1">Uncharacterized protein</fullName>
    </submittedName>
</protein>
<name>A0A401NKG0_SCYTO</name>
<dbReference type="AlphaFoldDB" id="A0A401NKG0"/>
<keyword evidence="2" id="KW-1185">Reference proteome</keyword>
<evidence type="ECO:0000313" key="1">
    <source>
        <dbReference type="EMBL" id="GCB61350.1"/>
    </source>
</evidence>
<organism evidence="1 2">
    <name type="scientific">Scyliorhinus torazame</name>
    <name type="common">Cloudy catshark</name>
    <name type="synonym">Catulus torazame</name>
    <dbReference type="NCBI Taxonomy" id="75743"/>
    <lineage>
        <taxon>Eukaryota</taxon>
        <taxon>Metazoa</taxon>
        <taxon>Chordata</taxon>
        <taxon>Craniata</taxon>
        <taxon>Vertebrata</taxon>
        <taxon>Chondrichthyes</taxon>
        <taxon>Elasmobranchii</taxon>
        <taxon>Galeomorphii</taxon>
        <taxon>Galeoidea</taxon>
        <taxon>Carcharhiniformes</taxon>
        <taxon>Scyliorhinidae</taxon>
        <taxon>Scyliorhinus</taxon>
    </lineage>
</organism>
<dbReference type="EMBL" id="BFAA01003779">
    <property type="protein sequence ID" value="GCB61350.1"/>
    <property type="molecule type" value="Genomic_DNA"/>
</dbReference>
<evidence type="ECO:0000313" key="2">
    <source>
        <dbReference type="Proteomes" id="UP000288216"/>
    </source>
</evidence>